<protein>
    <submittedName>
        <fullName evidence="2">ATPase</fullName>
    </submittedName>
</protein>
<dbReference type="SUPFAM" id="SSF52540">
    <property type="entry name" value="P-loop containing nucleoside triphosphate hydrolases"/>
    <property type="match status" value="1"/>
</dbReference>
<dbReference type="InterPro" id="IPR027417">
    <property type="entry name" value="P-loop_NTPase"/>
</dbReference>
<dbReference type="EMBL" id="CP019948">
    <property type="protein sequence ID" value="ARN83128.1"/>
    <property type="molecule type" value="Genomic_DNA"/>
</dbReference>
<proteinExistence type="predicted"/>
<keyword evidence="3" id="KW-1185">Reference proteome</keyword>
<evidence type="ECO:0000313" key="2">
    <source>
        <dbReference type="EMBL" id="ARN83128.1"/>
    </source>
</evidence>
<name>A0A1W6MZX4_9HYPH</name>
<dbReference type="Gene3D" id="3.40.50.300">
    <property type="entry name" value="P-loop containing nucleotide triphosphate hydrolases"/>
    <property type="match status" value="1"/>
</dbReference>
<sequence length="180" mass="20206">MEDLETSRHVVLSGCSGGGKSTLLAELGRRGFLIVPEPGRRIVAEELRGDGRALPWIDLPAFARQAIEVARSDRRSLGCADGWVFFDRGLVDAAVALQRSTDQRAASILEQDARYHRQVFLTPPWPEIFAVDTERRHTFTDAVAEYDRLLLAYHELGYDTILLPKIGVGERADFVLRHLH</sequence>
<gene>
    <name evidence="2" type="ORF">B1812_20910</name>
</gene>
<dbReference type="AlphaFoldDB" id="A0A1W6MZX4"/>
<dbReference type="Pfam" id="PF13521">
    <property type="entry name" value="AAA_28"/>
    <property type="match status" value="1"/>
</dbReference>
<evidence type="ECO:0000313" key="3">
    <source>
        <dbReference type="Proteomes" id="UP000193978"/>
    </source>
</evidence>
<dbReference type="KEGG" id="mbry:B1812_20910"/>
<dbReference type="OrthoDB" id="5638848at2"/>
<organism evidence="2 3">
    <name type="scientific">Methylocystis bryophila</name>
    <dbReference type="NCBI Taxonomy" id="655015"/>
    <lineage>
        <taxon>Bacteria</taxon>
        <taxon>Pseudomonadati</taxon>
        <taxon>Pseudomonadota</taxon>
        <taxon>Alphaproteobacteria</taxon>
        <taxon>Hyphomicrobiales</taxon>
        <taxon>Methylocystaceae</taxon>
        <taxon>Methylocystis</taxon>
    </lineage>
</organism>
<feature type="domain" description="NadR/Ttd14 AAA" evidence="1">
    <location>
        <begin position="10"/>
        <end position="171"/>
    </location>
</feature>
<accession>A0A1W6MZX4</accession>
<dbReference type="InterPro" id="IPR038727">
    <property type="entry name" value="NadR/Ttd14_AAA_dom"/>
</dbReference>
<dbReference type="Proteomes" id="UP000193978">
    <property type="component" value="Chromosome"/>
</dbReference>
<dbReference type="RefSeq" id="WP_085773281.1">
    <property type="nucleotide sequence ID" value="NZ_AP027149.1"/>
</dbReference>
<reference evidence="2 3" key="1">
    <citation type="submission" date="2017-02" db="EMBL/GenBank/DDBJ databases">
        <authorList>
            <person name="Peterson S.W."/>
        </authorList>
    </citation>
    <scope>NUCLEOTIDE SEQUENCE [LARGE SCALE GENOMIC DNA]</scope>
    <source>
        <strain evidence="2 3">S285</strain>
    </source>
</reference>
<evidence type="ECO:0000259" key="1">
    <source>
        <dbReference type="Pfam" id="PF13521"/>
    </source>
</evidence>